<dbReference type="SUPFAM" id="SSF53098">
    <property type="entry name" value="Ribonuclease H-like"/>
    <property type="match status" value="1"/>
</dbReference>
<dbReference type="STRING" id="67767.A0A0J7JYV5"/>
<dbReference type="Gene3D" id="3.30.420.10">
    <property type="entry name" value="Ribonuclease H-like superfamily/Ribonuclease H"/>
    <property type="match status" value="1"/>
</dbReference>
<dbReference type="PaxDb" id="67767-A0A0J7JYV5"/>
<evidence type="ECO:0000259" key="1">
    <source>
        <dbReference type="PROSITE" id="PS50994"/>
    </source>
</evidence>
<evidence type="ECO:0000313" key="2">
    <source>
        <dbReference type="EMBL" id="KMQ83378.1"/>
    </source>
</evidence>
<dbReference type="Pfam" id="PF18701">
    <property type="entry name" value="DUF5641"/>
    <property type="match status" value="1"/>
</dbReference>
<dbReference type="InterPro" id="IPR040676">
    <property type="entry name" value="DUF5641"/>
</dbReference>
<dbReference type="EMBL" id="LBMM01020043">
    <property type="protein sequence ID" value="KMQ83378.1"/>
    <property type="molecule type" value="Genomic_DNA"/>
</dbReference>
<dbReference type="Proteomes" id="UP000036403">
    <property type="component" value="Unassembled WGS sequence"/>
</dbReference>
<dbReference type="GO" id="GO:0015074">
    <property type="term" value="P:DNA integration"/>
    <property type="evidence" value="ECO:0007669"/>
    <property type="project" value="InterPro"/>
</dbReference>
<proteinExistence type="predicted"/>
<sequence>MGNLPRGRVSPGRPFLHTGVDYAGPINLRTTKGRGHRAYKGFIAVFVCLCTRAVHLEVASDYSSEAFLAAFRRFTARRGLCMDMYSDCGTNFVGADRELRDLFRAASPDGRRIAHTTSSNGVRWHFNPPAAPHFGSLWEAAVKSTKHHLRRVIGDSKLTYEELSTFLAQVEACLNSRPLQALTDDPEDFSALTPGHFLIGAPLLAVPEPALTGTKENTLSRWQLLQKMRDHFWQRWSREYLHGLASRPKWLRTEAVPDIGCLCLIRSEITPPTRWPLARIIKLHPGDDGVVRVVTLRTPTSELVRPLVKVVLLPGISNTPSHAENP</sequence>
<dbReference type="PANTHER" id="PTHR47331">
    <property type="entry name" value="PHD-TYPE DOMAIN-CONTAINING PROTEIN"/>
    <property type="match status" value="1"/>
</dbReference>
<dbReference type="InterPro" id="IPR001584">
    <property type="entry name" value="Integrase_cat-core"/>
</dbReference>
<feature type="domain" description="Integrase catalytic" evidence="1">
    <location>
        <begin position="10"/>
        <end position="202"/>
    </location>
</feature>
<keyword evidence="3" id="KW-1185">Reference proteome</keyword>
<gene>
    <name evidence="2" type="ORF">RF55_20194</name>
</gene>
<comment type="caution">
    <text evidence="2">The sequence shown here is derived from an EMBL/GenBank/DDBJ whole genome shotgun (WGS) entry which is preliminary data.</text>
</comment>
<evidence type="ECO:0000313" key="3">
    <source>
        <dbReference type="Proteomes" id="UP000036403"/>
    </source>
</evidence>
<dbReference type="AlphaFoldDB" id="A0A0J7JYV5"/>
<name>A0A0J7JYV5_LASNI</name>
<organism evidence="2 3">
    <name type="scientific">Lasius niger</name>
    <name type="common">Black garden ant</name>
    <dbReference type="NCBI Taxonomy" id="67767"/>
    <lineage>
        <taxon>Eukaryota</taxon>
        <taxon>Metazoa</taxon>
        <taxon>Ecdysozoa</taxon>
        <taxon>Arthropoda</taxon>
        <taxon>Hexapoda</taxon>
        <taxon>Insecta</taxon>
        <taxon>Pterygota</taxon>
        <taxon>Neoptera</taxon>
        <taxon>Endopterygota</taxon>
        <taxon>Hymenoptera</taxon>
        <taxon>Apocrita</taxon>
        <taxon>Aculeata</taxon>
        <taxon>Formicoidea</taxon>
        <taxon>Formicidae</taxon>
        <taxon>Formicinae</taxon>
        <taxon>Lasius</taxon>
        <taxon>Lasius</taxon>
    </lineage>
</organism>
<reference evidence="2 3" key="1">
    <citation type="submission" date="2015-04" db="EMBL/GenBank/DDBJ databases">
        <title>Lasius niger genome sequencing.</title>
        <authorList>
            <person name="Konorov E.A."/>
            <person name="Nikitin M.A."/>
            <person name="Kirill M.V."/>
            <person name="Chang P."/>
        </authorList>
    </citation>
    <scope>NUCLEOTIDE SEQUENCE [LARGE SCALE GENOMIC DNA]</scope>
    <source>
        <tissue evidence="2">Whole</tissue>
    </source>
</reference>
<dbReference type="PANTHER" id="PTHR47331:SF1">
    <property type="entry name" value="GAG-LIKE PROTEIN"/>
    <property type="match status" value="1"/>
</dbReference>
<dbReference type="InterPro" id="IPR012337">
    <property type="entry name" value="RNaseH-like_sf"/>
</dbReference>
<protein>
    <recommendedName>
        <fullName evidence="1">Integrase catalytic domain-containing protein</fullName>
    </recommendedName>
</protein>
<dbReference type="PROSITE" id="PS50994">
    <property type="entry name" value="INTEGRASE"/>
    <property type="match status" value="1"/>
</dbReference>
<accession>A0A0J7JYV5</accession>
<dbReference type="OrthoDB" id="7543599at2759"/>
<dbReference type="GO" id="GO:0003676">
    <property type="term" value="F:nucleic acid binding"/>
    <property type="evidence" value="ECO:0007669"/>
    <property type="project" value="InterPro"/>
</dbReference>
<dbReference type="InterPro" id="IPR036397">
    <property type="entry name" value="RNaseH_sf"/>
</dbReference>